<feature type="domain" description="Knottins-like" evidence="2">
    <location>
        <begin position="39"/>
        <end position="86"/>
    </location>
</feature>
<reference evidence="3 4" key="1">
    <citation type="submission" date="2012-08" db="EMBL/GenBank/DDBJ databases">
        <title>Oryza genome evolution.</title>
        <authorList>
            <person name="Wing R.A."/>
        </authorList>
    </citation>
    <scope>NUCLEOTIDE SEQUENCE</scope>
</reference>
<dbReference type="Gramene" id="LPERR02G07210.1">
    <property type="protein sequence ID" value="LPERR02G07210.1"/>
    <property type="gene ID" value="LPERR02G07210"/>
</dbReference>
<evidence type="ECO:0000256" key="1">
    <source>
        <dbReference type="SAM" id="SignalP"/>
    </source>
</evidence>
<dbReference type="AlphaFoldDB" id="A0A0D9VDN2"/>
<feature type="chain" id="PRO_5002347532" description="Knottins-like domain-containing protein" evidence="1">
    <location>
        <begin position="30"/>
        <end position="93"/>
    </location>
</feature>
<proteinExistence type="predicted"/>
<sequence>MEHPRRLSSATTAVVLLLLLVAIAEMGTAVQVGGNSCECEYPSGQYKLETIGKCDSHKCAKWCKQEGYTDGTCDIWKKKCVCTKKCPRKETVA</sequence>
<evidence type="ECO:0000313" key="4">
    <source>
        <dbReference type="Proteomes" id="UP000032180"/>
    </source>
</evidence>
<name>A0A0D9VDN2_9ORYZ</name>
<dbReference type="SUPFAM" id="SSF57095">
    <property type="entry name" value="Scorpion toxin-like"/>
    <property type="match status" value="1"/>
</dbReference>
<dbReference type="Proteomes" id="UP000032180">
    <property type="component" value="Chromosome 2"/>
</dbReference>
<keyword evidence="1" id="KW-0732">Signal</keyword>
<dbReference type="InterPro" id="IPR036574">
    <property type="entry name" value="Scorpion_toxin-like_sf"/>
</dbReference>
<protein>
    <recommendedName>
        <fullName evidence="2">Knottins-like domain-containing protein</fullName>
    </recommendedName>
</protein>
<feature type="signal peptide" evidence="1">
    <location>
        <begin position="1"/>
        <end position="29"/>
    </location>
</feature>
<dbReference type="HOGENOM" id="CLU_161668_1_2_1"/>
<evidence type="ECO:0000259" key="2">
    <source>
        <dbReference type="Pfam" id="PF00304"/>
    </source>
</evidence>
<dbReference type="Gene3D" id="3.30.30.10">
    <property type="entry name" value="Knottin, scorpion toxin-like"/>
    <property type="match status" value="1"/>
</dbReference>
<dbReference type="Pfam" id="PF00304">
    <property type="entry name" value="Gamma-thionin"/>
    <property type="match status" value="1"/>
</dbReference>
<dbReference type="InterPro" id="IPR003614">
    <property type="entry name" value="Knottins"/>
</dbReference>
<evidence type="ECO:0000313" key="3">
    <source>
        <dbReference type="EnsemblPlants" id="LPERR02G07210.1"/>
    </source>
</evidence>
<reference evidence="4" key="2">
    <citation type="submission" date="2013-12" db="EMBL/GenBank/DDBJ databases">
        <authorList>
            <person name="Yu Y."/>
            <person name="Lee S."/>
            <person name="de Baynast K."/>
            <person name="Wissotski M."/>
            <person name="Liu L."/>
            <person name="Talag J."/>
            <person name="Goicoechea J."/>
            <person name="Angelova A."/>
            <person name="Jetty R."/>
            <person name="Kudrna D."/>
            <person name="Golser W."/>
            <person name="Rivera L."/>
            <person name="Zhang J."/>
            <person name="Wing R."/>
        </authorList>
    </citation>
    <scope>NUCLEOTIDE SEQUENCE</scope>
</reference>
<accession>A0A0D9VDN2</accession>
<keyword evidence="4" id="KW-1185">Reference proteome</keyword>
<reference evidence="3" key="3">
    <citation type="submission" date="2015-04" db="UniProtKB">
        <authorList>
            <consortium name="EnsemblPlants"/>
        </authorList>
    </citation>
    <scope>IDENTIFICATION</scope>
</reference>
<dbReference type="EnsemblPlants" id="LPERR02G07210.1">
    <property type="protein sequence ID" value="LPERR02G07210.1"/>
    <property type="gene ID" value="LPERR02G07210"/>
</dbReference>
<organism evidence="3 4">
    <name type="scientific">Leersia perrieri</name>
    <dbReference type="NCBI Taxonomy" id="77586"/>
    <lineage>
        <taxon>Eukaryota</taxon>
        <taxon>Viridiplantae</taxon>
        <taxon>Streptophyta</taxon>
        <taxon>Embryophyta</taxon>
        <taxon>Tracheophyta</taxon>
        <taxon>Spermatophyta</taxon>
        <taxon>Magnoliopsida</taxon>
        <taxon>Liliopsida</taxon>
        <taxon>Poales</taxon>
        <taxon>Poaceae</taxon>
        <taxon>BOP clade</taxon>
        <taxon>Oryzoideae</taxon>
        <taxon>Oryzeae</taxon>
        <taxon>Oryzinae</taxon>
        <taxon>Leersia</taxon>
    </lineage>
</organism>